<accession>A0A8S1UAG4</accession>
<gene>
    <name evidence="1" type="ORF">POCTA_138.1.T0390110</name>
</gene>
<evidence type="ECO:0000313" key="2">
    <source>
        <dbReference type="Proteomes" id="UP000683925"/>
    </source>
</evidence>
<sequence>MNINQLEIQYFGNVCSSDQKEYPINSIPQDYDVRQFSKLKKFNVLFYIYLAKKDSIYFYFEFNIRNTHIYTYLPQNLQYYKKSKTQLIKQFQYKFFFQLKDFINTRQIKMQKIERVHKFQIRKKKQINSIVRKISHKNQINRYQCFLKIIKKSLQYEDKQSQLIN</sequence>
<protein>
    <submittedName>
        <fullName evidence="1">Uncharacterized protein</fullName>
    </submittedName>
</protein>
<keyword evidence="2" id="KW-1185">Reference proteome</keyword>
<name>A0A8S1UAG4_PAROT</name>
<evidence type="ECO:0000313" key="1">
    <source>
        <dbReference type="EMBL" id="CAD8160933.1"/>
    </source>
</evidence>
<proteinExistence type="predicted"/>
<organism evidence="1 2">
    <name type="scientific">Paramecium octaurelia</name>
    <dbReference type="NCBI Taxonomy" id="43137"/>
    <lineage>
        <taxon>Eukaryota</taxon>
        <taxon>Sar</taxon>
        <taxon>Alveolata</taxon>
        <taxon>Ciliophora</taxon>
        <taxon>Intramacronucleata</taxon>
        <taxon>Oligohymenophorea</taxon>
        <taxon>Peniculida</taxon>
        <taxon>Parameciidae</taxon>
        <taxon>Paramecium</taxon>
    </lineage>
</organism>
<reference evidence="1" key="1">
    <citation type="submission" date="2021-01" db="EMBL/GenBank/DDBJ databases">
        <authorList>
            <consortium name="Genoscope - CEA"/>
            <person name="William W."/>
        </authorList>
    </citation>
    <scope>NUCLEOTIDE SEQUENCE</scope>
</reference>
<comment type="caution">
    <text evidence="1">The sequence shown here is derived from an EMBL/GenBank/DDBJ whole genome shotgun (WGS) entry which is preliminary data.</text>
</comment>
<dbReference type="EMBL" id="CAJJDP010000039">
    <property type="protein sequence ID" value="CAD8160933.1"/>
    <property type="molecule type" value="Genomic_DNA"/>
</dbReference>
<dbReference type="AlphaFoldDB" id="A0A8S1UAG4"/>
<dbReference type="Proteomes" id="UP000683925">
    <property type="component" value="Unassembled WGS sequence"/>
</dbReference>